<dbReference type="GO" id="GO:0019005">
    <property type="term" value="C:SCF ubiquitin ligase complex"/>
    <property type="evidence" value="ECO:0007669"/>
    <property type="project" value="TreeGrafter"/>
</dbReference>
<keyword evidence="2" id="KW-1185">Reference proteome</keyword>
<reference evidence="2" key="1">
    <citation type="submission" date="2013-02" db="EMBL/GenBank/DDBJ databases">
        <authorList>
            <consortium name="The Broad Institute Genome Sequencing Platform"/>
            <person name="Cuomo C."/>
            <person name="Becnel J."/>
            <person name="Sanscrainte N."/>
            <person name="Walker B."/>
            <person name="Young S.K."/>
            <person name="Zeng Q."/>
            <person name="Gargeya S."/>
            <person name="Fitzgerald M."/>
            <person name="Haas B."/>
            <person name="Abouelleil A."/>
            <person name="Alvarado L."/>
            <person name="Arachchi H.M."/>
            <person name="Berlin A.M."/>
            <person name="Chapman S.B."/>
            <person name="Dewar J."/>
            <person name="Goldberg J."/>
            <person name="Griggs A."/>
            <person name="Gujja S."/>
            <person name="Hansen M."/>
            <person name="Howarth C."/>
            <person name="Imamovic A."/>
            <person name="Larimer J."/>
            <person name="McCowan C."/>
            <person name="Murphy C."/>
            <person name="Neiman D."/>
            <person name="Pearson M."/>
            <person name="Priest M."/>
            <person name="Roberts A."/>
            <person name="Saif S."/>
            <person name="Shea T."/>
            <person name="Sisk P."/>
            <person name="Sykes S."/>
            <person name="Wortman J."/>
            <person name="Nusbaum C."/>
            <person name="Birren B."/>
        </authorList>
    </citation>
    <scope>NUCLEOTIDE SEQUENCE [LARGE SCALE GENOMIC DNA]</scope>
    <source>
        <strain evidence="2">PRA339</strain>
    </source>
</reference>
<dbReference type="VEuPathDB" id="MicrosporidiaDB:H312_03346"/>
<dbReference type="Proteomes" id="UP000030655">
    <property type="component" value="Unassembled WGS sequence"/>
</dbReference>
<proteinExistence type="predicted"/>
<sequence>MVIKGPKSALTDFLEEKGIKIKYSKRKEKETKEIILANKTNKKRYESKPYELININNYSPPLRDICLKKIEENFTTNAILKGESLDLFSKYLADKNKMNHEYFSYIINQSDDSLKIYDCSMIKDEYFLINKSFKNIELINCGQLTEETANKLINFNKNLEELSLIGAFQISKLNLPNKLKVLNLSDTKITDEFIEYLNTKYNKLDKLVLQRCYNLKESTLKIKVRHLDISDTLVKSNFIQHFKEIEYLNVSNCDITLDTSNLVNLNHLFVENTQIKVINTNLISLNVKNNKTFTELNLTNEIEYLNISGLNLCSTELRKVVNYKKLRNLDLSWNENVTDDLIEEIINALFLENLYVFGCFNLTEHTGKFAYEIYPKTRIIGNPAETKYLLSN</sequence>
<dbReference type="PANTHER" id="PTHR13318:SF95">
    <property type="entry name" value="F-BOX PROTEIN YLR352W"/>
    <property type="match status" value="1"/>
</dbReference>
<dbReference type="HOGENOM" id="CLU_056212_0_0_1"/>
<protein>
    <submittedName>
        <fullName evidence="1">Uncharacterized protein</fullName>
    </submittedName>
</protein>
<evidence type="ECO:0000313" key="2">
    <source>
        <dbReference type="Proteomes" id="UP000030655"/>
    </source>
</evidence>
<gene>
    <name evidence="1" type="ORF">H312_03346</name>
</gene>
<name>A0A059EX13_9MICR</name>
<dbReference type="OrthoDB" id="2194730at2759"/>
<organism evidence="1 2">
    <name type="scientific">Anncaliia algerae PRA339</name>
    <dbReference type="NCBI Taxonomy" id="1288291"/>
    <lineage>
        <taxon>Eukaryota</taxon>
        <taxon>Fungi</taxon>
        <taxon>Fungi incertae sedis</taxon>
        <taxon>Microsporidia</taxon>
        <taxon>Tubulinosematoidea</taxon>
        <taxon>Tubulinosematidae</taxon>
        <taxon>Anncaliia</taxon>
    </lineage>
</organism>
<dbReference type="STRING" id="1288291.A0A059EX13"/>
<dbReference type="SUPFAM" id="SSF52047">
    <property type="entry name" value="RNI-like"/>
    <property type="match status" value="1"/>
</dbReference>
<dbReference type="Gene3D" id="3.80.10.10">
    <property type="entry name" value="Ribonuclease Inhibitor"/>
    <property type="match status" value="2"/>
</dbReference>
<dbReference type="InterPro" id="IPR032675">
    <property type="entry name" value="LRR_dom_sf"/>
</dbReference>
<dbReference type="AlphaFoldDB" id="A0A059EX13"/>
<dbReference type="EMBL" id="KK365313">
    <property type="protein sequence ID" value="KCZ79266.1"/>
    <property type="molecule type" value="Genomic_DNA"/>
</dbReference>
<evidence type="ECO:0000313" key="1">
    <source>
        <dbReference type="EMBL" id="KCZ79266.1"/>
    </source>
</evidence>
<accession>A0A059EX13</accession>
<reference evidence="1 2" key="2">
    <citation type="submission" date="2014-03" db="EMBL/GenBank/DDBJ databases">
        <title>The Genome Sequence of Anncaliia algerae insect isolate PRA339.</title>
        <authorList>
            <consortium name="The Broad Institute Genome Sequencing Platform"/>
            <consortium name="The Broad Institute Genome Sequencing Center for Infectious Disease"/>
            <person name="Cuomo C."/>
            <person name="Becnel J."/>
            <person name="Sanscrainte N."/>
            <person name="Walker B."/>
            <person name="Young S.K."/>
            <person name="Zeng Q."/>
            <person name="Gargeya S."/>
            <person name="Fitzgerald M."/>
            <person name="Haas B."/>
            <person name="Abouelleil A."/>
            <person name="Alvarado L."/>
            <person name="Arachchi H.M."/>
            <person name="Berlin A.M."/>
            <person name="Chapman S.B."/>
            <person name="Dewar J."/>
            <person name="Goldberg J."/>
            <person name="Griggs A."/>
            <person name="Gujja S."/>
            <person name="Hansen M."/>
            <person name="Howarth C."/>
            <person name="Imamovic A."/>
            <person name="Larimer J."/>
            <person name="McCowan C."/>
            <person name="Murphy C."/>
            <person name="Neiman D."/>
            <person name="Pearson M."/>
            <person name="Priest M."/>
            <person name="Roberts A."/>
            <person name="Saif S."/>
            <person name="Shea T."/>
            <person name="Sisk P."/>
            <person name="Sykes S."/>
            <person name="Wortman J."/>
            <person name="Nusbaum C."/>
            <person name="Birren B."/>
        </authorList>
    </citation>
    <scope>NUCLEOTIDE SEQUENCE [LARGE SCALE GENOMIC DNA]</scope>
    <source>
        <strain evidence="1 2">PRA339</strain>
    </source>
</reference>
<dbReference type="PANTHER" id="PTHR13318">
    <property type="entry name" value="PARTNER OF PAIRED, ISOFORM B-RELATED"/>
    <property type="match status" value="1"/>
</dbReference>
<dbReference type="GO" id="GO:0031146">
    <property type="term" value="P:SCF-dependent proteasomal ubiquitin-dependent protein catabolic process"/>
    <property type="evidence" value="ECO:0007669"/>
    <property type="project" value="TreeGrafter"/>
</dbReference>